<dbReference type="Gene3D" id="2.10.109.10">
    <property type="entry name" value="Umud Fragment, subunit A"/>
    <property type="match status" value="1"/>
</dbReference>
<dbReference type="Proteomes" id="UP000003165">
    <property type="component" value="Unassembled WGS sequence"/>
</dbReference>
<dbReference type="InterPro" id="IPR036286">
    <property type="entry name" value="LexA/Signal_pep-like_sf"/>
</dbReference>
<dbReference type="InterPro" id="IPR001387">
    <property type="entry name" value="Cro/C1-type_HTH"/>
</dbReference>
<dbReference type="CDD" id="cd00093">
    <property type="entry name" value="HTH_XRE"/>
    <property type="match status" value="1"/>
</dbReference>
<keyword evidence="3" id="KW-0804">Transcription</keyword>
<protein>
    <submittedName>
        <fullName evidence="5">Putative phage repressor</fullName>
    </submittedName>
</protein>
<name>B9YYS9_9NEIS</name>
<evidence type="ECO:0000259" key="4">
    <source>
        <dbReference type="PROSITE" id="PS50943"/>
    </source>
</evidence>
<dbReference type="eggNOG" id="COG1396">
    <property type="taxonomic scope" value="Bacteria"/>
</dbReference>
<dbReference type="EMBL" id="ACIS01000001">
    <property type="protein sequence ID" value="EEG10282.1"/>
    <property type="molecule type" value="Genomic_DNA"/>
</dbReference>
<reference evidence="5 6" key="1">
    <citation type="submission" date="2009-02" db="EMBL/GenBank/DDBJ databases">
        <title>Sequencing of the draft genome and assembly of Lutiella nitroferrum 2002.</title>
        <authorList>
            <consortium name="US DOE Joint Genome Institute (JGI-PGF)"/>
            <person name="Lucas S."/>
            <person name="Copeland A."/>
            <person name="Lapidus A."/>
            <person name="Glavina del Rio T."/>
            <person name="Tice H."/>
            <person name="Bruce D."/>
            <person name="Goodwin L."/>
            <person name="Pitluck S."/>
            <person name="Larimer F."/>
            <person name="Land M.L."/>
            <person name="Hauser L."/>
            <person name="Coates J.D."/>
        </authorList>
    </citation>
    <scope>NUCLEOTIDE SEQUENCE [LARGE SCALE GENOMIC DNA]</scope>
    <source>
        <strain evidence="5 6">2002</strain>
    </source>
</reference>
<keyword evidence="2" id="KW-0238">DNA-binding</keyword>
<dbReference type="CDD" id="cd06529">
    <property type="entry name" value="S24_LexA-like"/>
    <property type="match status" value="1"/>
</dbReference>
<evidence type="ECO:0000256" key="2">
    <source>
        <dbReference type="ARBA" id="ARBA00023125"/>
    </source>
</evidence>
<dbReference type="InterPro" id="IPR015927">
    <property type="entry name" value="Peptidase_S24_S26A/B/C"/>
</dbReference>
<dbReference type="InterPro" id="IPR039418">
    <property type="entry name" value="LexA-like"/>
</dbReference>
<dbReference type="PANTHER" id="PTHR40661">
    <property type="match status" value="1"/>
</dbReference>
<evidence type="ECO:0000256" key="1">
    <source>
        <dbReference type="ARBA" id="ARBA00023015"/>
    </source>
</evidence>
<dbReference type="eggNOG" id="COG2932">
    <property type="taxonomic scope" value="Bacteria"/>
</dbReference>
<dbReference type="PROSITE" id="PS50943">
    <property type="entry name" value="HTH_CROC1"/>
    <property type="match status" value="1"/>
</dbReference>
<dbReference type="GO" id="GO:0003677">
    <property type="term" value="F:DNA binding"/>
    <property type="evidence" value="ECO:0007669"/>
    <property type="project" value="UniProtKB-KW"/>
</dbReference>
<dbReference type="Pfam" id="PF01381">
    <property type="entry name" value="HTH_3"/>
    <property type="match status" value="1"/>
</dbReference>
<accession>B9YYS9</accession>
<keyword evidence="1" id="KW-0805">Transcription regulation</keyword>
<organism evidence="5 6">
    <name type="scientific">Pseudogulbenkiania ferrooxidans 2002</name>
    <dbReference type="NCBI Taxonomy" id="279714"/>
    <lineage>
        <taxon>Bacteria</taxon>
        <taxon>Pseudomonadati</taxon>
        <taxon>Pseudomonadota</taxon>
        <taxon>Betaproteobacteria</taxon>
        <taxon>Neisseriales</taxon>
        <taxon>Chromobacteriaceae</taxon>
        <taxon>Pseudogulbenkiania</taxon>
    </lineage>
</organism>
<dbReference type="Gene3D" id="1.10.260.40">
    <property type="entry name" value="lambda repressor-like DNA-binding domains"/>
    <property type="match status" value="1"/>
</dbReference>
<comment type="caution">
    <text evidence="5">The sequence shown here is derived from an EMBL/GenBank/DDBJ whole genome shotgun (WGS) entry which is preliminary data.</text>
</comment>
<dbReference type="SMART" id="SM00530">
    <property type="entry name" value="HTH_XRE"/>
    <property type="match status" value="1"/>
</dbReference>
<dbReference type="SUPFAM" id="SSF51306">
    <property type="entry name" value="LexA/Signal peptidase"/>
    <property type="match status" value="1"/>
</dbReference>
<evidence type="ECO:0000256" key="3">
    <source>
        <dbReference type="ARBA" id="ARBA00023163"/>
    </source>
</evidence>
<keyword evidence="6" id="KW-1185">Reference proteome</keyword>
<dbReference type="InterPro" id="IPR010982">
    <property type="entry name" value="Lambda_DNA-bd_dom_sf"/>
</dbReference>
<gene>
    <name evidence="5" type="ORF">FuraDRAFT_0264</name>
</gene>
<dbReference type="PANTHER" id="PTHR40661:SF2">
    <property type="entry name" value="HTH-TYPE TRANSCRIPTIONAL REGULATOR PRTR"/>
    <property type="match status" value="1"/>
</dbReference>
<dbReference type="SUPFAM" id="SSF47413">
    <property type="entry name" value="lambda repressor-like DNA-binding domains"/>
    <property type="match status" value="1"/>
</dbReference>
<dbReference type="Pfam" id="PF00717">
    <property type="entry name" value="Peptidase_S24"/>
    <property type="match status" value="1"/>
</dbReference>
<sequence length="324" mass="35394">MTGTGSHTAVTQSHQAHADFVRNAHTPLAHGQTAYVRRGATDIRSDLFLGHTRADNRGDKIFPVHGRDSNLHLLISQPDSISQCRSQVYNNCSMDTLGKRVTHARELKGLTQLELAKRVGVSAQTINFVENGRNKGTKHLLAIAKALGVSATWLDSGKGSMTEVSLRPIEVWEDEEQLAQSGEYIFLPELSVRPSAGPGAQVWHVDTAGQRQAFTAKWARRMSIDPACAATMVVSGDSMEPRLLDGDSIVVDYCQNDTIIDGKVYVLVINDEVKVKRLFKAIGGGLIIRSDNPDKNTHPDLNVRAEEMMHVRIVGRVVAVCGGI</sequence>
<dbReference type="AlphaFoldDB" id="B9YYS9"/>
<evidence type="ECO:0000313" key="6">
    <source>
        <dbReference type="Proteomes" id="UP000003165"/>
    </source>
</evidence>
<evidence type="ECO:0000313" key="5">
    <source>
        <dbReference type="EMBL" id="EEG10282.1"/>
    </source>
</evidence>
<feature type="domain" description="HTH cro/C1-type" evidence="4">
    <location>
        <begin position="101"/>
        <end position="154"/>
    </location>
</feature>
<proteinExistence type="predicted"/>